<organism evidence="1 2">
    <name type="scientific">Candidatus Iainarchaeum sp</name>
    <dbReference type="NCBI Taxonomy" id="3101447"/>
    <lineage>
        <taxon>Archaea</taxon>
        <taxon>Candidatus Iainarchaeota</taxon>
        <taxon>Candidatus Iainarchaeia</taxon>
        <taxon>Candidatus Iainarchaeales</taxon>
        <taxon>Candidatus Iainarchaeaceae</taxon>
        <taxon>Candidatus Iainarchaeum</taxon>
    </lineage>
</organism>
<evidence type="ECO:0000313" key="2">
    <source>
        <dbReference type="Proteomes" id="UP000226592"/>
    </source>
</evidence>
<dbReference type="EMBL" id="NZBU01000001">
    <property type="protein sequence ID" value="MAG21680.1"/>
    <property type="molecule type" value="Genomic_DNA"/>
</dbReference>
<name>A0A2D6LZT3_9ARCH</name>
<comment type="caution">
    <text evidence="1">The sequence shown here is derived from an EMBL/GenBank/DDBJ whole genome shotgun (WGS) entry which is preliminary data.</text>
</comment>
<proteinExistence type="predicted"/>
<reference evidence="2" key="1">
    <citation type="submission" date="2017-09" db="EMBL/GenBank/DDBJ databases">
        <title>The Reconstruction of 2,631 Draft Metagenome-Assembled Genomes from the Global Oceans.</title>
        <authorList>
            <person name="Tully B.J."/>
            <person name="Graham E.D."/>
            <person name="Heidelberg J.F."/>
        </authorList>
    </citation>
    <scope>NUCLEOTIDE SEQUENCE [LARGE SCALE GENOMIC DNA]</scope>
</reference>
<sequence length="71" mass="8571">MLIFSLNYFTAPSFRKPFKGPMPIPFWRWFVNYTRHQIGRMIGKKLTPRKGVLKEAFPSRLNHLHFFTIFL</sequence>
<dbReference type="AlphaFoldDB" id="A0A2D6LZT3"/>
<accession>A0A2D6LZT3</accession>
<dbReference type="Proteomes" id="UP000226592">
    <property type="component" value="Unassembled WGS sequence"/>
</dbReference>
<gene>
    <name evidence="1" type="ORF">CL943_00040</name>
</gene>
<evidence type="ECO:0000313" key="1">
    <source>
        <dbReference type="EMBL" id="MAG21680.1"/>
    </source>
</evidence>
<protein>
    <submittedName>
        <fullName evidence="1">Uncharacterized protein</fullName>
    </submittedName>
</protein>